<feature type="compositionally biased region" description="Polar residues" evidence="13">
    <location>
        <begin position="445"/>
        <end position="456"/>
    </location>
</feature>
<feature type="domain" description="C2H2-type" evidence="14">
    <location>
        <begin position="769"/>
        <end position="796"/>
    </location>
</feature>
<comment type="function">
    <text evidence="1">May be involved in transcriptional regulation.</text>
</comment>
<proteinExistence type="inferred from homology"/>
<dbReference type="PANTHER" id="PTHR24393">
    <property type="entry name" value="ZINC FINGER PROTEIN"/>
    <property type="match status" value="1"/>
</dbReference>
<feature type="domain" description="C2H2-type" evidence="14">
    <location>
        <begin position="477"/>
        <end position="504"/>
    </location>
</feature>
<feature type="domain" description="C2H2-type" evidence="14">
    <location>
        <begin position="741"/>
        <end position="768"/>
    </location>
</feature>
<evidence type="ECO:0000256" key="10">
    <source>
        <dbReference type="ARBA" id="ARBA00023163"/>
    </source>
</evidence>
<feature type="compositionally biased region" description="Polar residues" evidence="13">
    <location>
        <begin position="1017"/>
        <end position="1029"/>
    </location>
</feature>
<dbReference type="FunFam" id="3.30.160.60:FF:001732">
    <property type="entry name" value="Zgc:162936"/>
    <property type="match status" value="1"/>
</dbReference>
<feature type="domain" description="C2H2-type" evidence="14">
    <location>
        <begin position="880"/>
        <end position="907"/>
    </location>
</feature>
<dbReference type="Gene3D" id="3.30.160.60">
    <property type="entry name" value="Classic Zinc Finger"/>
    <property type="match status" value="15"/>
</dbReference>
<feature type="domain" description="C2H2-type" evidence="14">
    <location>
        <begin position="567"/>
        <end position="595"/>
    </location>
</feature>
<keyword evidence="11" id="KW-0539">Nucleus</keyword>
<feature type="region of interest" description="Disordered" evidence="13">
    <location>
        <begin position="1533"/>
        <end position="1552"/>
    </location>
</feature>
<keyword evidence="10" id="KW-0804">Transcription</keyword>
<feature type="domain" description="C2H2-type" evidence="14">
    <location>
        <begin position="285"/>
        <end position="312"/>
    </location>
</feature>
<feature type="region of interest" description="Disordered" evidence="13">
    <location>
        <begin position="240"/>
        <end position="264"/>
    </location>
</feature>
<keyword evidence="9" id="KW-0238">DNA-binding</keyword>
<comment type="subcellular location">
    <subcellularLocation>
        <location evidence="2">Nucleus</location>
    </subcellularLocation>
</comment>
<evidence type="ECO:0000256" key="11">
    <source>
        <dbReference type="ARBA" id="ARBA00023242"/>
    </source>
</evidence>
<evidence type="ECO:0000313" key="16">
    <source>
        <dbReference type="Proteomes" id="UP000198287"/>
    </source>
</evidence>
<feature type="compositionally biased region" description="Polar residues" evidence="13">
    <location>
        <begin position="985"/>
        <end position="995"/>
    </location>
</feature>
<dbReference type="GO" id="GO:0008270">
    <property type="term" value="F:zinc ion binding"/>
    <property type="evidence" value="ECO:0007669"/>
    <property type="project" value="UniProtKB-KW"/>
</dbReference>
<dbReference type="GO" id="GO:0005694">
    <property type="term" value="C:chromosome"/>
    <property type="evidence" value="ECO:0007669"/>
    <property type="project" value="UniProtKB-ARBA"/>
</dbReference>
<feature type="domain" description="C2H2-type" evidence="14">
    <location>
        <begin position="1620"/>
        <end position="1647"/>
    </location>
</feature>
<dbReference type="FunFam" id="3.30.160.60:FF:000264">
    <property type="entry name" value="Zinc finger protein 236"/>
    <property type="match status" value="1"/>
</dbReference>
<evidence type="ECO:0000256" key="3">
    <source>
        <dbReference type="ARBA" id="ARBA00006991"/>
    </source>
</evidence>
<accession>A0A226ETY4</accession>
<dbReference type="PROSITE" id="PS50157">
    <property type="entry name" value="ZINC_FINGER_C2H2_2"/>
    <property type="match status" value="20"/>
</dbReference>
<dbReference type="GO" id="GO:0001228">
    <property type="term" value="F:DNA-binding transcription activator activity, RNA polymerase II-specific"/>
    <property type="evidence" value="ECO:0007669"/>
    <property type="project" value="TreeGrafter"/>
</dbReference>
<dbReference type="EMBL" id="LNIX01000002">
    <property type="protein sequence ID" value="OXA60617.1"/>
    <property type="molecule type" value="Genomic_DNA"/>
</dbReference>
<evidence type="ECO:0000256" key="2">
    <source>
        <dbReference type="ARBA" id="ARBA00004123"/>
    </source>
</evidence>
<dbReference type="SMART" id="SM00355">
    <property type="entry name" value="ZnF_C2H2"/>
    <property type="match status" value="22"/>
</dbReference>
<keyword evidence="4" id="KW-0479">Metal-binding</keyword>
<dbReference type="InterPro" id="IPR036236">
    <property type="entry name" value="Znf_C2H2_sf"/>
</dbReference>
<comment type="similarity">
    <text evidence="3">Belongs to the krueppel C2H2-type zinc-finger protein family.</text>
</comment>
<feature type="domain" description="C2H2-type" evidence="14">
    <location>
        <begin position="401"/>
        <end position="428"/>
    </location>
</feature>
<dbReference type="OrthoDB" id="6077919at2759"/>
<dbReference type="PANTHER" id="PTHR24393:SF15">
    <property type="entry name" value="IP01243P-RELATED"/>
    <property type="match status" value="1"/>
</dbReference>
<keyword evidence="7" id="KW-0862">Zinc</keyword>
<organism evidence="15 16">
    <name type="scientific">Folsomia candida</name>
    <name type="common">Springtail</name>
    <dbReference type="NCBI Taxonomy" id="158441"/>
    <lineage>
        <taxon>Eukaryota</taxon>
        <taxon>Metazoa</taxon>
        <taxon>Ecdysozoa</taxon>
        <taxon>Arthropoda</taxon>
        <taxon>Hexapoda</taxon>
        <taxon>Collembola</taxon>
        <taxon>Entomobryomorpha</taxon>
        <taxon>Isotomoidea</taxon>
        <taxon>Isotomidae</taxon>
        <taxon>Proisotominae</taxon>
        <taxon>Folsomia</taxon>
    </lineage>
</organism>
<feature type="domain" description="C2H2-type" evidence="14">
    <location>
        <begin position="534"/>
        <end position="564"/>
    </location>
</feature>
<dbReference type="GO" id="GO:0005634">
    <property type="term" value="C:nucleus"/>
    <property type="evidence" value="ECO:0007669"/>
    <property type="project" value="UniProtKB-SubCell"/>
</dbReference>
<keyword evidence="8" id="KW-0805">Transcription regulation</keyword>
<evidence type="ECO:0000256" key="4">
    <source>
        <dbReference type="ARBA" id="ARBA00022723"/>
    </source>
</evidence>
<evidence type="ECO:0000256" key="8">
    <source>
        <dbReference type="ARBA" id="ARBA00023015"/>
    </source>
</evidence>
<dbReference type="GO" id="GO:0048598">
    <property type="term" value="P:embryonic morphogenesis"/>
    <property type="evidence" value="ECO:0007669"/>
    <property type="project" value="UniProtKB-ARBA"/>
</dbReference>
<evidence type="ECO:0000256" key="7">
    <source>
        <dbReference type="ARBA" id="ARBA00022833"/>
    </source>
</evidence>
<feature type="domain" description="C2H2-type" evidence="14">
    <location>
        <begin position="1254"/>
        <end position="1281"/>
    </location>
</feature>
<dbReference type="FunFam" id="3.30.160.60:FF:001498">
    <property type="entry name" value="Zinc finger protein 404"/>
    <property type="match status" value="1"/>
</dbReference>
<dbReference type="GO" id="GO:0000978">
    <property type="term" value="F:RNA polymerase II cis-regulatory region sequence-specific DNA binding"/>
    <property type="evidence" value="ECO:0007669"/>
    <property type="project" value="TreeGrafter"/>
</dbReference>
<feature type="domain" description="C2H2-type" evidence="14">
    <location>
        <begin position="505"/>
        <end position="533"/>
    </location>
</feature>
<keyword evidence="16" id="KW-1185">Reference proteome</keyword>
<name>A0A226ETY4_FOLCA</name>
<evidence type="ECO:0000256" key="5">
    <source>
        <dbReference type="ARBA" id="ARBA00022737"/>
    </source>
</evidence>
<dbReference type="InterPro" id="IPR013087">
    <property type="entry name" value="Znf_C2H2_type"/>
</dbReference>
<reference evidence="15 16" key="1">
    <citation type="submission" date="2015-12" db="EMBL/GenBank/DDBJ databases">
        <title>The genome of Folsomia candida.</title>
        <authorList>
            <person name="Faddeeva A."/>
            <person name="Derks M.F."/>
            <person name="Anvar Y."/>
            <person name="Smit S."/>
            <person name="Van Straalen N."/>
            <person name="Roelofs D."/>
        </authorList>
    </citation>
    <scope>NUCLEOTIDE SEQUENCE [LARGE SCALE GENOMIC DNA]</scope>
    <source>
        <strain evidence="15 16">VU population</strain>
        <tissue evidence="15">Whole body</tissue>
    </source>
</reference>
<feature type="domain" description="C2H2-type" evidence="14">
    <location>
        <begin position="936"/>
        <end position="963"/>
    </location>
</feature>
<feature type="region of interest" description="Disordered" evidence="13">
    <location>
        <begin position="963"/>
        <end position="1049"/>
    </location>
</feature>
<dbReference type="FunFam" id="3.30.160.60:FF:000624">
    <property type="entry name" value="zinc finger protein 697"/>
    <property type="match status" value="2"/>
</dbReference>
<feature type="domain" description="C2H2-type" evidence="14">
    <location>
        <begin position="343"/>
        <end position="370"/>
    </location>
</feature>
<dbReference type="Proteomes" id="UP000198287">
    <property type="component" value="Unassembled WGS sequence"/>
</dbReference>
<dbReference type="FunFam" id="3.30.160.60:FF:000446">
    <property type="entry name" value="Zinc finger protein"/>
    <property type="match status" value="1"/>
</dbReference>
<feature type="domain" description="C2H2-type" evidence="14">
    <location>
        <begin position="313"/>
        <end position="340"/>
    </location>
</feature>
<sequence length="1687" mass="186731">MEQHFVSTDHSGRHSSDYEIVAMKNDPQNKQHHNVTTSTIQLAGGGNSSSSSSNVTFEIQQVPTGTFLNESSVGAVIDSGIAPSFFDNLEQSGQVIFKGILDHNGALVLDPAQFAALLGGVQIEQQQAVVGAPSRHRGLLPVAGQVQSAVPLMPLSENNKMYKVSSSNLSETSGSTEPPPLIIQTLSSVNLTNPNNSIKTLSSLSSSSLRGSITTTTASISKLISTTEINSNYNDISGNIATQQGSSGINNDSNKPPSNGTEIENQQPECFTELSTAEPINRGPYKCQECDKVLISWSHFKRHKSEHLDAKAFQCLLCSMSFNFEINLKLHESIHEAEISGCLECQICPAKFSRLASLRSHVRVHEKEENQVCPECGDEFATKARLDTHLEEHKTTISLIYRCKLCGTSFASASLLRCHSKEHSAVRNQLKLLNPRRKRPVVQPQVKTGLTETTDNQESHEPSAASRSSRIKDKKKLHCSICSKRFEKPSQLTRHMRIHTGEKPYSCNQCGRSFNQKNTLDSHILSMHEKLKPHTCHLCNCQFSQRGNLRAHVLKVHIHPGNGEKCFECEDCSCVFKKLASLNTHIAKVHSKTKQPSGELIDDNTDSPRVMFIGMPPILPSLISASSSGSLEAKEQQLVFNPVTNISYDTLPTISEVSVIHEAAGIPRTAYNVKVKRVGQDKFHLCPYDCNKSFKKPSDLIRHIRIHTQERPYVCTICRKSFSVKSTLSIHMKTHADQKDWECRDCHKKFTVLTSLRAHERVHTGAKPFSCISCHKWFRTSSQRRVHMRVHSRNSQGLTGKRRLLRIGDTGPKIDLSDPLKITSAGLIPVPSRSIQSVVTQEAGQDPKCRPYRCSMCPSGFKKSSHLKQHQRSHTGERPYQCFQCFRSFISSGVLKNHIKTHEGVRAYKCKECQLSFTTNGSLTRHMATHREERSFICPYCHKGFKTSVACRKHIKTHRSEFVALHTKRDPDKNQVNNTNDNNNGAEQISVNQAHQQKEDDDLASNEEENISEGNGHTFSRTGASNIPNRNVEPDGRTKLFEPVLPPNKSSLPSTTYECITGDLSDNLLHQEKKIYSMSSNVVHMNNSSVHFGDDRNSRTSQPLIHYSVSSIDDAVTHISLADAQSFENSIFTLQHGSTHIDLPVVSLSSLITTSSSAVHTDTRPTVFTQPATFVRVEDANHNPGDKNNDDESDIPLHVETVQTVITSEDCDDEISKIRDSSRPISQQIYNEMQTAASTEVQVNMTELLLNNFGECTACGKAFRVKSTREAHMRTHEGGKTVACHVCNNLFSTKRHRKAHISSHFKTSKEFNKNIGARKLPTSILPPVQTIKEKLEISGSVDNPQSQQHQVNHEDHHTIYTVNTLEQQQSVVHQGSSSSTMQDPVQIIGSLQVSMDGSQVQNIHLGGLDLSTLQISEELLQSLGSVIFVAPHTNQIITAADLSNVNLIGPGVTIHTDSDIVENQQGMQQNMDIEVKQSSSTVVTQNHQVQQTSLTSIVSMSDLETLIPANNNLIGLAHFSSNNVVVNNSPMLSSTSTAISSSSSSSLPNSNIKDGSMITTTKEISNGSNDNGGDAKDNNVVMVSQPQPTNNKQCPICDKIFAKPSLRNRHMTVHTGIKPFKCDICSCTFNQKNSLDVHKYTHCTERPFVCTSCPFKTVAKGSLKTHIQRAHPNANMEEMLNASEVKF</sequence>
<feature type="domain" description="C2H2-type" evidence="14">
    <location>
        <begin position="908"/>
        <end position="935"/>
    </location>
</feature>
<dbReference type="FunFam" id="3.30.160.60:FF:000100">
    <property type="entry name" value="Zinc finger 45-like"/>
    <property type="match status" value="1"/>
</dbReference>
<dbReference type="FunFam" id="3.30.160.60:FF:000226">
    <property type="entry name" value="Zinc finger protein 236 variant"/>
    <property type="match status" value="1"/>
</dbReference>
<protein>
    <submittedName>
        <fullName evidence="15">Zinc finger protein 26</fullName>
    </submittedName>
</protein>
<dbReference type="Pfam" id="PF00096">
    <property type="entry name" value="zf-C2H2"/>
    <property type="match status" value="12"/>
</dbReference>
<feature type="domain" description="C2H2-type" evidence="14">
    <location>
        <begin position="684"/>
        <end position="712"/>
    </location>
</feature>
<gene>
    <name evidence="15" type="ORF">Fcan01_06121</name>
</gene>
<feature type="domain" description="C2H2-type" evidence="14">
    <location>
        <begin position="1592"/>
        <end position="1619"/>
    </location>
</feature>
<feature type="compositionally biased region" description="Low complexity" evidence="13">
    <location>
        <begin position="974"/>
        <end position="984"/>
    </location>
</feature>
<evidence type="ECO:0000256" key="13">
    <source>
        <dbReference type="SAM" id="MobiDB-lite"/>
    </source>
</evidence>
<keyword evidence="5" id="KW-0677">Repeat</keyword>
<feature type="compositionally biased region" description="Acidic residues" evidence="13">
    <location>
        <begin position="999"/>
        <end position="1011"/>
    </location>
</feature>
<keyword evidence="6 12" id="KW-0863">Zinc-finger</keyword>
<evidence type="ECO:0000256" key="12">
    <source>
        <dbReference type="PROSITE-ProRule" id="PRU00042"/>
    </source>
</evidence>
<evidence type="ECO:0000256" key="9">
    <source>
        <dbReference type="ARBA" id="ARBA00023125"/>
    </source>
</evidence>
<feature type="domain" description="C2H2-type" evidence="14">
    <location>
        <begin position="713"/>
        <end position="740"/>
    </location>
</feature>
<comment type="caution">
    <text evidence="15">The sequence shown here is derived from an EMBL/GenBank/DDBJ whole genome shotgun (WGS) entry which is preliminary data.</text>
</comment>
<feature type="region of interest" description="Disordered" evidence="13">
    <location>
        <begin position="435"/>
        <end position="472"/>
    </location>
</feature>
<evidence type="ECO:0000256" key="6">
    <source>
        <dbReference type="ARBA" id="ARBA00022771"/>
    </source>
</evidence>
<dbReference type="SUPFAM" id="SSF57667">
    <property type="entry name" value="beta-beta-alpha zinc fingers"/>
    <property type="match status" value="11"/>
</dbReference>
<feature type="domain" description="C2H2-type" evidence="14">
    <location>
        <begin position="371"/>
        <end position="393"/>
    </location>
</feature>
<evidence type="ECO:0000313" key="15">
    <source>
        <dbReference type="EMBL" id="OXA60617.1"/>
    </source>
</evidence>
<dbReference type="PROSITE" id="PS00028">
    <property type="entry name" value="ZINC_FINGER_C2H2_1"/>
    <property type="match status" value="21"/>
</dbReference>
<feature type="domain" description="C2H2-type" evidence="14">
    <location>
        <begin position="852"/>
        <end position="879"/>
    </location>
</feature>
<dbReference type="OMA" id="RKSHCQR"/>
<evidence type="ECO:0000259" key="14">
    <source>
        <dbReference type="PROSITE" id="PS50157"/>
    </source>
</evidence>
<evidence type="ECO:0000256" key="1">
    <source>
        <dbReference type="ARBA" id="ARBA00003767"/>
    </source>
</evidence>